<evidence type="ECO:0008006" key="3">
    <source>
        <dbReference type="Google" id="ProtNLM"/>
    </source>
</evidence>
<organism evidence="2">
    <name type="scientific">Fagus sylvatica</name>
    <name type="common">Beechnut</name>
    <dbReference type="NCBI Taxonomy" id="28930"/>
    <lineage>
        <taxon>Eukaryota</taxon>
        <taxon>Viridiplantae</taxon>
        <taxon>Streptophyta</taxon>
        <taxon>Embryophyta</taxon>
        <taxon>Tracheophyta</taxon>
        <taxon>Spermatophyta</taxon>
        <taxon>Magnoliopsida</taxon>
        <taxon>eudicotyledons</taxon>
        <taxon>Gunneridae</taxon>
        <taxon>Pentapetalae</taxon>
        <taxon>rosids</taxon>
        <taxon>fabids</taxon>
        <taxon>Fagales</taxon>
        <taxon>Fagaceae</taxon>
        <taxon>Fagus</taxon>
    </lineage>
</organism>
<dbReference type="PANTHER" id="PTHR33474">
    <property type="entry name" value="TRANSMEMBRANE PROTEIN"/>
    <property type="match status" value="1"/>
</dbReference>
<feature type="signal peptide" evidence="1">
    <location>
        <begin position="1"/>
        <end position="24"/>
    </location>
</feature>
<reference evidence="2" key="1">
    <citation type="submission" date="2018-02" db="EMBL/GenBank/DDBJ databases">
        <authorList>
            <person name="Cohen D.B."/>
            <person name="Kent A.D."/>
        </authorList>
    </citation>
    <scope>NUCLEOTIDE SEQUENCE</scope>
</reference>
<gene>
    <name evidence="2" type="ORF">FSB_LOCUS34300</name>
</gene>
<keyword evidence="1" id="KW-0732">Signal</keyword>
<dbReference type="AlphaFoldDB" id="A0A2N9H3L8"/>
<dbReference type="EMBL" id="OIVN01002780">
    <property type="protein sequence ID" value="SPD06418.1"/>
    <property type="molecule type" value="Genomic_DNA"/>
</dbReference>
<feature type="chain" id="PRO_5014990188" description="Transmembrane protein" evidence="1">
    <location>
        <begin position="25"/>
        <end position="93"/>
    </location>
</feature>
<sequence>MAQKAFLRMLVLFLAFYYVVSIAAVPTTRSLNTNKEDPSVQDQLAQDAMDLKDGEELFDVGEGFKEGRMDFEIFDYKGAGPNHDHDPKPPGKA</sequence>
<accession>A0A2N9H3L8</accession>
<protein>
    <recommendedName>
        <fullName evidence="3">Transmembrane protein</fullName>
    </recommendedName>
</protein>
<evidence type="ECO:0000256" key="1">
    <source>
        <dbReference type="SAM" id="SignalP"/>
    </source>
</evidence>
<proteinExistence type="predicted"/>
<name>A0A2N9H3L8_FAGSY</name>
<evidence type="ECO:0000313" key="2">
    <source>
        <dbReference type="EMBL" id="SPD06418.1"/>
    </source>
</evidence>
<dbReference type="PANTHER" id="PTHR33474:SF18">
    <property type="entry name" value="PROTEIN, PUTATIVE-RELATED"/>
    <property type="match status" value="1"/>
</dbReference>